<dbReference type="EMBL" id="VUOA01000047">
    <property type="protein sequence ID" value="KAA2234602.1"/>
    <property type="molecule type" value="Genomic_DNA"/>
</dbReference>
<evidence type="ECO:0000313" key="2">
    <source>
        <dbReference type="Proteomes" id="UP000323142"/>
    </source>
</evidence>
<reference evidence="1 2" key="1">
    <citation type="submission" date="2019-09" db="EMBL/GenBank/DDBJ databases">
        <title>Salinarimonas rosea gen. nov., sp. nov., a new member of the a-2 subgroup of the Proteobacteria.</title>
        <authorList>
            <person name="Liu J."/>
        </authorList>
    </citation>
    <scope>NUCLEOTIDE SEQUENCE [LARGE SCALE GENOMIC DNA]</scope>
    <source>
        <strain evidence="1 2">BN140002</strain>
    </source>
</reference>
<gene>
    <name evidence="1" type="ORF">F0L46_23670</name>
</gene>
<sequence length="89" mass="9606">MGGTAGGSFGWNRGSRQGFEHFVQVCAGMKAQGIEIHVLQADGNTDFDAYARQCATNAKTHHRVNDAESVKTALKTITPATTETLRLVR</sequence>
<dbReference type="AlphaFoldDB" id="A0A5B2V841"/>
<dbReference type="RefSeq" id="WP_149822082.1">
    <property type="nucleotide sequence ID" value="NZ_VUOA01000047.1"/>
</dbReference>
<dbReference type="Proteomes" id="UP000323142">
    <property type="component" value="Unassembled WGS sequence"/>
</dbReference>
<organism evidence="1 2">
    <name type="scientific">Salinarimonas soli</name>
    <dbReference type="NCBI Taxonomy" id="1638099"/>
    <lineage>
        <taxon>Bacteria</taxon>
        <taxon>Pseudomonadati</taxon>
        <taxon>Pseudomonadota</taxon>
        <taxon>Alphaproteobacteria</taxon>
        <taxon>Hyphomicrobiales</taxon>
        <taxon>Salinarimonadaceae</taxon>
        <taxon>Salinarimonas</taxon>
    </lineage>
</organism>
<comment type="caution">
    <text evidence="1">The sequence shown here is derived from an EMBL/GenBank/DDBJ whole genome shotgun (WGS) entry which is preliminary data.</text>
</comment>
<reference evidence="1 2" key="2">
    <citation type="submission" date="2019-09" db="EMBL/GenBank/DDBJ databases">
        <authorList>
            <person name="Jin C."/>
        </authorList>
    </citation>
    <scope>NUCLEOTIDE SEQUENCE [LARGE SCALE GENOMIC DNA]</scope>
    <source>
        <strain evidence="1 2">BN140002</strain>
    </source>
</reference>
<proteinExistence type="predicted"/>
<evidence type="ECO:0000313" key="1">
    <source>
        <dbReference type="EMBL" id="KAA2234602.1"/>
    </source>
</evidence>
<name>A0A5B2V841_9HYPH</name>
<accession>A0A5B2V841</accession>
<keyword evidence="2" id="KW-1185">Reference proteome</keyword>
<protein>
    <submittedName>
        <fullName evidence="1">Uncharacterized protein</fullName>
    </submittedName>
</protein>